<dbReference type="HOGENOM" id="CLU_154593_1_1_5"/>
<evidence type="ECO:0000313" key="1">
    <source>
        <dbReference type="EMBL" id="CAK10144.1"/>
    </source>
</evidence>
<sequence>MLPNFSLGLIMSHNKDAWVSQRAYSLWESEGRPDGRGESHWAQALREFEQLELTKASPDGNDLIEKLKTAGRLMRIYDEAAPTLENDRQIKAAR</sequence>
<dbReference type="EMBL" id="AM236080">
    <property type="protein sequence ID" value="CAK10144.1"/>
    <property type="molecule type" value="Genomic_DNA"/>
</dbReference>
<dbReference type="AlphaFoldDB" id="Q1MA95"/>
<organism evidence="1 2">
    <name type="scientific">Rhizobium johnstonii (strain DSM 114642 / LMG 32736 / 3841)</name>
    <name type="common">Rhizobium leguminosarum bv. viciae</name>
    <dbReference type="NCBI Taxonomy" id="216596"/>
    <lineage>
        <taxon>Bacteria</taxon>
        <taxon>Pseudomonadati</taxon>
        <taxon>Pseudomonadota</taxon>
        <taxon>Alphaproteobacteria</taxon>
        <taxon>Hyphomicrobiales</taxon>
        <taxon>Rhizobiaceae</taxon>
        <taxon>Rhizobium/Agrobacterium group</taxon>
        <taxon>Rhizobium</taxon>
        <taxon>Rhizobium johnstonii</taxon>
    </lineage>
</organism>
<dbReference type="KEGG" id="rle:RL4661"/>
<evidence type="ECO:0000313" key="2">
    <source>
        <dbReference type="Proteomes" id="UP000006575"/>
    </source>
</evidence>
<dbReference type="EnsemblBacteria" id="CAK10144">
    <property type="protein sequence ID" value="CAK10144"/>
    <property type="gene ID" value="RL4661"/>
</dbReference>
<dbReference type="Proteomes" id="UP000006575">
    <property type="component" value="Chromosome"/>
</dbReference>
<dbReference type="Pfam" id="PF11154">
    <property type="entry name" value="DUF2934"/>
    <property type="match status" value="1"/>
</dbReference>
<accession>Q1MA95</accession>
<dbReference type="InterPro" id="IPR021327">
    <property type="entry name" value="DUF2934"/>
</dbReference>
<name>Q1MA95_RHIJ3</name>
<dbReference type="eggNOG" id="ENOG5031037">
    <property type="taxonomic scope" value="Bacteria"/>
</dbReference>
<evidence type="ECO:0008006" key="3">
    <source>
        <dbReference type="Google" id="ProtNLM"/>
    </source>
</evidence>
<proteinExistence type="predicted"/>
<reference evidence="1 2" key="1">
    <citation type="journal article" date="2006" name="Genome Biol.">
        <title>The genome of Rhizobium leguminosarum has recognizable core and accessory components.</title>
        <authorList>
            <person name="Young J.W."/>
            <person name="Crossman L.C."/>
            <person name="Johnston A.W.B."/>
            <person name="Thomson N.R."/>
            <person name="Ghazoui Z.F."/>
            <person name="Hull K.H."/>
            <person name="Wexler M."/>
            <person name="Curson A.R.J."/>
            <person name="Todd J.D."/>
            <person name="Poole P.S."/>
            <person name="Mauchline T.H."/>
            <person name="East A.K."/>
            <person name="Quail M.A."/>
            <person name="Churcher C."/>
            <person name="Arrowsmith C."/>
            <person name="Cherevach A."/>
            <person name="Chillingworth T."/>
            <person name="Clarke K."/>
            <person name="Cronin A."/>
            <person name="Davis P."/>
            <person name="Fraser A."/>
            <person name="Hance Z."/>
            <person name="Hauser H."/>
            <person name="Jagels K."/>
            <person name="Moule S."/>
            <person name="Mungall K."/>
            <person name="Norbertczak H."/>
            <person name="Rabbinowitsch E."/>
            <person name="Sanders M."/>
            <person name="Simmonds M."/>
            <person name="Whitehead S."/>
            <person name="Parkhill J."/>
        </authorList>
    </citation>
    <scope>NUCLEOTIDE SEQUENCE [LARGE SCALE GENOMIC DNA]</scope>
    <source>
        <strain evidence="2">DSM 114642 / LMG 32736 / 3841</strain>
    </source>
</reference>
<protein>
    <recommendedName>
        <fullName evidence="3">DUF2934 domain-containing protein</fullName>
    </recommendedName>
</protein>
<gene>
    <name evidence="1" type="ordered locus">RL4661</name>
</gene>
<keyword evidence="2" id="KW-1185">Reference proteome</keyword>